<dbReference type="InterPro" id="IPR018389">
    <property type="entry name" value="DctP_fam"/>
</dbReference>
<organism evidence="4 5">
    <name type="scientific">[Clostridium] citroniae WAL-19142</name>
    <dbReference type="NCBI Taxonomy" id="742734"/>
    <lineage>
        <taxon>Bacteria</taxon>
        <taxon>Bacillati</taxon>
        <taxon>Bacillota</taxon>
        <taxon>Clostridia</taxon>
        <taxon>Lachnospirales</taxon>
        <taxon>Lachnospiraceae</taxon>
        <taxon>Enterocloster</taxon>
    </lineage>
</organism>
<dbReference type="GO" id="GO:0030246">
    <property type="term" value="F:carbohydrate binding"/>
    <property type="evidence" value="ECO:0007669"/>
    <property type="project" value="TreeGrafter"/>
</dbReference>
<sequence length="362" mass="39688">MRSIKKWLALGMCVSLAAGLAGCSSTAPSGTQGNNTASAEGSKSGESSKGSENGKASGVKTIRIANGQPEDHPENIALYAFKDFIEERLGDKYTVEIYPNELMGGSAQALELMQSGSLEMVIASTSNLEAFSNTYKIFGLPYLFDSLDSYYKVMDTEEFINKIYSSTVDSGIQGVAWFSAGTRSFYSPKKIESPADLKGKKVRVQSSDTNVKMVEALGGAAVILSYGEVYTALQNGVIDVAESPEIALVSHKHGEVAKFYSYDEHQIMPDMLVASPKFMSSLSEEEKAVFEEGFKMCSEKERVEWDAEIDAVKEKALEMGVEFVDVDKEPFKELLLPVTQKVLEENPDLKPLYDEIKQIQEN</sequence>
<dbReference type="Proteomes" id="UP000037392">
    <property type="component" value="Unassembled WGS sequence"/>
</dbReference>
<feature type="region of interest" description="Disordered" evidence="2">
    <location>
        <begin position="25"/>
        <end position="58"/>
    </location>
</feature>
<feature type="compositionally biased region" description="Low complexity" evidence="2">
    <location>
        <begin position="37"/>
        <end position="58"/>
    </location>
</feature>
<name>A0A0J9CEU8_9FIRM</name>
<dbReference type="PATRIC" id="fig|742734.4.peg.1242"/>
<accession>A0A0J9CEU8</accession>
<feature type="signal peptide" evidence="3">
    <location>
        <begin position="1"/>
        <end position="17"/>
    </location>
</feature>
<dbReference type="PANTHER" id="PTHR33376:SF2">
    <property type="entry name" value="DICARBOXYLATE-BINDING PERIPLASMIC PROTEIN"/>
    <property type="match status" value="1"/>
</dbReference>
<evidence type="ECO:0000313" key="5">
    <source>
        <dbReference type="Proteomes" id="UP000037392"/>
    </source>
</evidence>
<comment type="caution">
    <text evidence="4">The sequence shown here is derived from an EMBL/GenBank/DDBJ whole genome shotgun (WGS) entry which is preliminary data.</text>
</comment>
<proteinExistence type="predicted"/>
<dbReference type="PANTHER" id="PTHR33376">
    <property type="match status" value="1"/>
</dbReference>
<dbReference type="GeneID" id="93165019"/>
<keyword evidence="1 3" id="KW-0732">Signal</keyword>
<evidence type="ECO:0000256" key="2">
    <source>
        <dbReference type="SAM" id="MobiDB-lite"/>
    </source>
</evidence>
<dbReference type="NCBIfam" id="TIGR00787">
    <property type="entry name" value="dctP"/>
    <property type="match status" value="1"/>
</dbReference>
<evidence type="ECO:0000313" key="4">
    <source>
        <dbReference type="EMBL" id="KMW23074.1"/>
    </source>
</evidence>
<dbReference type="GO" id="GO:0030288">
    <property type="term" value="C:outer membrane-bounded periplasmic space"/>
    <property type="evidence" value="ECO:0007669"/>
    <property type="project" value="InterPro"/>
</dbReference>
<evidence type="ECO:0000256" key="1">
    <source>
        <dbReference type="ARBA" id="ARBA00022729"/>
    </source>
</evidence>
<dbReference type="InterPro" id="IPR038404">
    <property type="entry name" value="TRAP_DctP_sf"/>
</dbReference>
<dbReference type="RefSeq" id="WP_048929394.1">
    <property type="nucleotide sequence ID" value="NZ_KQ235876.1"/>
</dbReference>
<gene>
    <name evidence="4" type="ORF">HMPREF9470_01161</name>
</gene>
<feature type="chain" id="PRO_5039242177" evidence="3">
    <location>
        <begin position="18"/>
        <end position="362"/>
    </location>
</feature>
<dbReference type="PROSITE" id="PS51257">
    <property type="entry name" value="PROKAR_LIPOPROTEIN"/>
    <property type="match status" value="1"/>
</dbReference>
<reference evidence="4 5" key="1">
    <citation type="submission" date="2011-04" db="EMBL/GenBank/DDBJ databases">
        <title>The Genome Sequence of Clostridium citroniae WAL-19142.</title>
        <authorList>
            <consortium name="The Broad Institute Genome Sequencing Platform"/>
            <person name="Earl A."/>
            <person name="Ward D."/>
            <person name="Feldgarden M."/>
            <person name="Gevers D."/>
            <person name="Warren Y.A."/>
            <person name="Tyrrell K.L."/>
            <person name="Citron D.M."/>
            <person name="Goldstein E.J."/>
            <person name="Daigneault M."/>
            <person name="Allen-Vercoe E."/>
            <person name="Young S.K."/>
            <person name="Zeng Q."/>
            <person name="Gargeya S."/>
            <person name="Fitzgerald M."/>
            <person name="Haas B."/>
            <person name="Abouelleil A."/>
            <person name="Alvarado L."/>
            <person name="Arachchi H.M."/>
            <person name="Berlin A."/>
            <person name="Brown A."/>
            <person name="Chapman S.B."/>
            <person name="Chen Z."/>
            <person name="Dunbar C."/>
            <person name="Freedman E."/>
            <person name="Gearin G."/>
            <person name="Gellesch M."/>
            <person name="Goldberg J."/>
            <person name="Griggs A."/>
            <person name="Gujja S."/>
            <person name="Heilman E.R."/>
            <person name="Heiman D."/>
            <person name="Howarth C."/>
            <person name="Larson L."/>
            <person name="Lui A."/>
            <person name="MacDonald P.J."/>
            <person name="Mehta T."/>
            <person name="Montmayeur A."/>
            <person name="Murphy C."/>
            <person name="Neiman D."/>
            <person name="Pearson M."/>
            <person name="Priest M."/>
            <person name="Roberts A."/>
            <person name="Saif S."/>
            <person name="Shea T."/>
            <person name="Shenoy N."/>
            <person name="Sisk P."/>
            <person name="Stolte C."/>
            <person name="Sykes S."/>
            <person name="White J."/>
            <person name="Yandava C."/>
            <person name="Wortman J."/>
            <person name="Nusbaum C."/>
            <person name="Birren B."/>
        </authorList>
    </citation>
    <scope>NUCLEOTIDE SEQUENCE [LARGE SCALE GENOMIC DNA]</scope>
    <source>
        <strain evidence="4 5">WAL-19142</strain>
    </source>
</reference>
<dbReference type="PIRSF" id="PIRSF006470">
    <property type="entry name" value="DctB"/>
    <property type="match status" value="1"/>
</dbReference>
<dbReference type="GO" id="GO:0055085">
    <property type="term" value="P:transmembrane transport"/>
    <property type="evidence" value="ECO:0007669"/>
    <property type="project" value="InterPro"/>
</dbReference>
<dbReference type="Pfam" id="PF03480">
    <property type="entry name" value="DctP"/>
    <property type="match status" value="1"/>
</dbReference>
<dbReference type="OrthoDB" id="9815946at2"/>
<dbReference type="InterPro" id="IPR004682">
    <property type="entry name" value="TRAP_DctP"/>
</dbReference>
<feature type="compositionally biased region" description="Polar residues" evidence="2">
    <location>
        <begin position="25"/>
        <end position="36"/>
    </location>
</feature>
<dbReference type="CDD" id="cd13671">
    <property type="entry name" value="PBP2_TRAP_SBP_like_3"/>
    <property type="match status" value="1"/>
</dbReference>
<dbReference type="EMBL" id="ADLK01000007">
    <property type="protein sequence ID" value="KMW23074.1"/>
    <property type="molecule type" value="Genomic_DNA"/>
</dbReference>
<dbReference type="SUPFAM" id="SSF53850">
    <property type="entry name" value="Periplasmic binding protein-like II"/>
    <property type="match status" value="1"/>
</dbReference>
<evidence type="ECO:0000256" key="3">
    <source>
        <dbReference type="SAM" id="SignalP"/>
    </source>
</evidence>
<protein>
    <submittedName>
        <fullName evidence="4">Uncharacterized protein</fullName>
    </submittedName>
</protein>
<dbReference type="Gene3D" id="3.40.190.170">
    <property type="entry name" value="Bacterial extracellular solute-binding protein, family 7"/>
    <property type="match status" value="1"/>
</dbReference>
<dbReference type="NCBIfam" id="NF037995">
    <property type="entry name" value="TRAP_S1"/>
    <property type="match status" value="1"/>
</dbReference>
<dbReference type="AlphaFoldDB" id="A0A0J9CEU8"/>